<protein>
    <submittedName>
        <fullName evidence="1">Uncharacterized protein</fullName>
    </submittedName>
</protein>
<name>A0A1F7XKY5_9BACT</name>
<dbReference type="Proteomes" id="UP000177382">
    <property type="component" value="Unassembled WGS sequence"/>
</dbReference>
<gene>
    <name evidence="1" type="ORF">A2V97_02795</name>
</gene>
<reference evidence="1 2" key="1">
    <citation type="journal article" date="2016" name="Nat. Commun.">
        <title>Thousands of microbial genomes shed light on interconnected biogeochemical processes in an aquifer system.</title>
        <authorList>
            <person name="Anantharaman K."/>
            <person name="Brown C.T."/>
            <person name="Hug L.A."/>
            <person name="Sharon I."/>
            <person name="Castelle C.J."/>
            <person name="Probst A.J."/>
            <person name="Thomas B.C."/>
            <person name="Singh A."/>
            <person name="Wilkins M.J."/>
            <person name="Karaoz U."/>
            <person name="Brodie E.L."/>
            <person name="Williams K.H."/>
            <person name="Hubbard S.S."/>
            <person name="Banfield J.F."/>
        </authorList>
    </citation>
    <scope>NUCLEOTIDE SEQUENCE [LARGE SCALE GENOMIC DNA]</scope>
</reference>
<comment type="caution">
    <text evidence="1">The sequence shown here is derived from an EMBL/GenBank/DDBJ whole genome shotgun (WGS) entry which is preliminary data.</text>
</comment>
<sequence length="77" mass="8487">MGDNSKIEWQVSEDAGPASWKESFAKSFEGLETEPFSKRLQAISETLSPQDLGKLPDWSPNLTKGIASYLAQNAPFI</sequence>
<proteinExistence type="predicted"/>
<dbReference type="AlphaFoldDB" id="A0A1F7XKY5"/>
<accession>A0A1F7XKY5</accession>
<evidence type="ECO:0000313" key="1">
    <source>
        <dbReference type="EMBL" id="OGM15687.1"/>
    </source>
</evidence>
<evidence type="ECO:0000313" key="2">
    <source>
        <dbReference type="Proteomes" id="UP000177382"/>
    </source>
</evidence>
<dbReference type="EMBL" id="MGFX01000001">
    <property type="protein sequence ID" value="OGM15687.1"/>
    <property type="molecule type" value="Genomic_DNA"/>
</dbReference>
<organism evidence="1 2">
    <name type="scientific">Candidatus Woesebacteria bacterium RBG_16_42_24</name>
    <dbReference type="NCBI Taxonomy" id="1802485"/>
    <lineage>
        <taxon>Bacteria</taxon>
        <taxon>Candidatus Woeseibacteriota</taxon>
    </lineage>
</organism>